<dbReference type="GO" id="GO:0005524">
    <property type="term" value="F:ATP binding"/>
    <property type="evidence" value="ECO:0007669"/>
    <property type="project" value="UniProtKB-KW"/>
</dbReference>
<dbReference type="SUPFAM" id="SSF53067">
    <property type="entry name" value="Actin-like ATPase domain"/>
    <property type="match status" value="2"/>
</dbReference>
<keyword evidence="2 9" id="KW-0963">Cytoplasm</keyword>
<dbReference type="PROSITE" id="PS01076">
    <property type="entry name" value="ACETATE_KINASE_2"/>
    <property type="match status" value="1"/>
</dbReference>
<protein>
    <recommendedName>
        <fullName evidence="9">Acetate kinase</fullName>
        <ecNumber evidence="9">2.7.2.1</ecNumber>
    </recommendedName>
    <alternativeName>
        <fullName evidence="9">Acetokinase</fullName>
    </alternativeName>
</protein>
<keyword evidence="4 9" id="KW-0479">Metal-binding</keyword>
<dbReference type="PRINTS" id="PR00471">
    <property type="entry name" value="ACETATEKNASE"/>
</dbReference>
<organism evidence="11 12">
    <name type="scientific">Zoogloea oleivorans</name>
    <dbReference type="NCBI Taxonomy" id="1552750"/>
    <lineage>
        <taxon>Bacteria</taxon>
        <taxon>Pseudomonadati</taxon>
        <taxon>Pseudomonadota</taxon>
        <taxon>Betaproteobacteria</taxon>
        <taxon>Rhodocyclales</taxon>
        <taxon>Zoogloeaceae</taxon>
        <taxon>Zoogloea</taxon>
    </lineage>
</organism>
<dbReference type="UniPathway" id="UPA00340">
    <property type="reaction ID" value="UER00458"/>
</dbReference>
<evidence type="ECO:0000256" key="4">
    <source>
        <dbReference type="ARBA" id="ARBA00022723"/>
    </source>
</evidence>
<dbReference type="GO" id="GO:0005829">
    <property type="term" value="C:cytosol"/>
    <property type="evidence" value="ECO:0007669"/>
    <property type="project" value="TreeGrafter"/>
</dbReference>
<evidence type="ECO:0000256" key="5">
    <source>
        <dbReference type="ARBA" id="ARBA00022741"/>
    </source>
</evidence>
<evidence type="ECO:0000256" key="9">
    <source>
        <dbReference type="HAMAP-Rule" id="MF_00020"/>
    </source>
</evidence>
<proteinExistence type="inferred from homology"/>
<comment type="caution">
    <text evidence="11">The sequence shown here is derived from an EMBL/GenBank/DDBJ whole genome shotgun (WGS) entry which is preliminary data.</text>
</comment>
<dbReference type="EC" id="2.7.2.1" evidence="9"/>
<name>A0A6C2CJJ0_9RHOO</name>
<dbReference type="OrthoDB" id="9802453at2"/>
<evidence type="ECO:0000256" key="2">
    <source>
        <dbReference type="ARBA" id="ARBA00022490"/>
    </source>
</evidence>
<accession>A0A6C2CJJ0</accession>
<dbReference type="Proteomes" id="UP000389128">
    <property type="component" value="Unassembled WGS sequence"/>
</dbReference>
<dbReference type="AlphaFoldDB" id="A0A6C2CJJ0"/>
<dbReference type="GO" id="GO:0006085">
    <property type="term" value="P:acetyl-CoA biosynthetic process"/>
    <property type="evidence" value="ECO:0007669"/>
    <property type="project" value="UniProtKB-UniRule"/>
</dbReference>
<evidence type="ECO:0000256" key="1">
    <source>
        <dbReference type="ARBA" id="ARBA00008748"/>
    </source>
</evidence>
<dbReference type="Gene3D" id="3.30.420.40">
    <property type="match status" value="2"/>
</dbReference>
<evidence type="ECO:0000256" key="3">
    <source>
        <dbReference type="ARBA" id="ARBA00022679"/>
    </source>
</evidence>
<keyword evidence="5 9" id="KW-0547">Nucleotide-binding</keyword>
<evidence type="ECO:0000256" key="6">
    <source>
        <dbReference type="ARBA" id="ARBA00022777"/>
    </source>
</evidence>
<evidence type="ECO:0000256" key="8">
    <source>
        <dbReference type="ARBA" id="ARBA00022842"/>
    </source>
</evidence>
<keyword evidence="6 9" id="KW-0418">Kinase</keyword>
<dbReference type="NCBIfam" id="TIGR00016">
    <property type="entry name" value="ackA"/>
    <property type="match status" value="1"/>
</dbReference>
<comment type="similarity">
    <text evidence="1 9 10">Belongs to the acetokinase family.</text>
</comment>
<feature type="binding site" evidence="9">
    <location>
        <position position="384"/>
    </location>
    <ligand>
        <name>Mg(2+)</name>
        <dbReference type="ChEBI" id="CHEBI:18420"/>
    </ligand>
</feature>
<dbReference type="PANTHER" id="PTHR21060:SF21">
    <property type="entry name" value="ACETATE KINASE"/>
    <property type="match status" value="1"/>
</dbReference>
<feature type="binding site" evidence="9">
    <location>
        <begin position="288"/>
        <end position="290"/>
    </location>
    <ligand>
        <name>ATP</name>
        <dbReference type="ChEBI" id="CHEBI:30616"/>
    </ligand>
</feature>
<feature type="site" description="Transition state stabilizer" evidence="9">
    <location>
        <position position="246"/>
    </location>
</feature>
<comment type="subcellular location">
    <subcellularLocation>
        <location evidence="9">Cytoplasm</location>
    </subcellularLocation>
</comment>
<dbReference type="EMBL" id="SDKK01000022">
    <property type="protein sequence ID" value="TYC54320.1"/>
    <property type="molecule type" value="Genomic_DNA"/>
</dbReference>
<keyword evidence="7 9" id="KW-0067">ATP-binding</keyword>
<evidence type="ECO:0000313" key="12">
    <source>
        <dbReference type="Proteomes" id="UP000389128"/>
    </source>
</evidence>
<feature type="binding site" evidence="9">
    <location>
        <begin position="333"/>
        <end position="337"/>
    </location>
    <ligand>
        <name>ATP</name>
        <dbReference type="ChEBI" id="CHEBI:30616"/>
    </ligand>
</feature>
<comment type="subunit">
    <text evidence="9">Homodimer.</text>
</comment>
<evidence type="ECO:0000256" key="10">
    <source>
        <dbReference type="RuleBase" id="RU003835"/>
    </source>
</evidence>
<dbReference type="GO" id="GO:0006083">
    <property type="term" value="P:acetate metabolic process"/>
    <property type="evidence" value="ECO:0007669"/>
    <property type="project" value="TreeGrafter"/>
</dbReference>
<dbReference type="InterPro" id="IPR000890">
    <property type="entry name" value="Aliphatic_acid_kin_short-chain"/>
</dbReference>
<evidence type="ECO:0000256" key="7">
    <source>
        <dbReference type="ARBA" id="ARBA00022840"/>
    </source>
</evidence>
<sequence>MKAVLILNAGSSSLKFALFPMTPKLADMPRLSGQVEGIGAEPLMSAKDANSGERFTEALAVPPDTDVNGQHRLALEFIFAWINRHSPGVEIVAAGHRIVHGGDHYGAPVVLTPEVVAELETLIPLAPLHQPHNLRAIKSLFSLMPDVKQVGCFDTAFHRTRLPVAERFPVPRALFNEGVKRYGFHGLSYEYVSRQLPDLLGEEKARGGIIIAHLGNGASMCALRDGLSRDTSMGFTAVDGLMMGTRTGSLDPGVILHLVEQKGMDAKALSNLLYKQSGLLGVSGISQDMRVLLESDEDSAKEAVELFCYRAACMVGQLSMASGGLEALVFTGGIGEHAAPIRARIAEWLAWTGLHLYPAANQRHATRIHTKDSKVEVLVVPTNEEWMIGHHAVNLLGLG</sequence>
<dbReference type="GO" id="GO:0008776">
    <property type="term" value="F:acetate kinase activity"/>
    <property type="evidence" value="ECO:0007669"/>
    <property type="project" value="UniProtKB-UniRule"/>
</dbReference>
<comment type="catalytic activity">
    <reaction evidence="9">
        <text>acetate + ATP = acetyl phosphate + ADP</text>
        <dbReference type="Rhea" id="RHEA:11352"/>
        <dbReference type="ChEBI" id="CHEBI:22191"/>
        <dbReference type="ChEBI" id="CHEBI:30089"/>
        <dbReference type="ChEBI" id="CHEBI:30616"/>
        <dbReference type="ChEBI" id="CHEBI:456216"/>
        <dbReference type="EC" id="2.7.2.1"/>
    </reaction>
</comment>
<feature type="binding site" evidence="9">
    <location>
        <position position="97"/>
    </location>
    <ligand>
        <name>substrate</name>
    </ligand>
</feature>
<feature type="binding site" evidence="9">
    <location>
        <position position="8"/>
    </location>
    <ligand>
        <name>Mg(2+)</name>
        <dbReference type="ChEBI" id="CHEBI:18420"/>
    </ligand>
</feature>
<dbReference type="HAMAP" id="MF_00020">
    <property type="entry name" value="Acetate_kinase"/>
    <property type="match status" value="1"/>
</dbReference>
<keyword evidence="3 9" id="KW-0808">Transferase</keyword>
<feature type="binding site" evidence="9">
    <location>
        <position position="15"/>
    </location>
    <ligand>
        <name>ATP</name>
        <dbReference type="ChEBI" id="CHEBI:30616"/>
    </ligand>
</feature>
<dbReference type="Pfam" id="PF00871">
    <property type="entry name" value="Acetate_kinase"/>
    <property type="match status" value="1"/>
</dbReference>
<keyword evidence="8 9" id="KW-0460">Magnesium</keyword>
<comment type="pathway">
    <text evidence="9">Metabolic intermediate biosynthesis; acetyl-CoA biosynthesis; acetyl-CoA from acetate: step 1/2.</text>
</comment>
<feature type="binding site" evidence="9">
    <location>
        <begin position="213"/>
        <end position="217"/>
    </location>
    <ligand>
        <name>ATP</name>
        <dbReference type="ChEBI" id="CHEBI:30616"/>
    </ligand>
</feature>
<feature type="site" description="Transition state stabilizer" evidence="9">
    <location>
        <position position="185"/>
    </location>
</feature>
<gene>
    <name evidence="9" type="primary">ackA</name>
    <name evidence="11" type="ORF">ETQ85_19805</name>
</gene>
<dbReference type="RefSeq" id="WP_148580814.1">
    <property type="nucleotide sequence ID" value="NZ_JAVEUW010000088.1"/>
</dbReference>
<dbReference type="InterPro" id="IPR023865">
    <property type="entry name" value="Aliphatic_acid_kinase_CS"/>
</dbReference>
<dbReference type="PANTHER" id="PTHR21060">
    <property type="entry name" value="ACETATE KINASE"/>
    <property type="match status" value="1"/>
</dbReference>
<dbReference type="InterPro" id="IPR004372">
    <property type="entry name" value="Ac/propionate_kinase"/>
</dbReference>
<comment type="function">
    <text evidence="9">Catalyzes the formation of acetyl phosphate from acetate and ATP. Can also catalyze the reverse reaction.</text>
</comment>
<keyword evidence="12" id="KW-1185">Reference proteome</keyword>
<dbReference type="InterPro" id="IPR043129">
    <property type="entry name" value="ATPase_NBD"/>
</dbReference>
<dbReference type="PIRSF" id="PIRSF000722">
    <property type="entry name" value="Acetate_prop_kin"/>
    <property type="match status" value="1"/>
</dbReference>
<feature type="active site" description="Proton donor/acceptor" evidence="9">
    <location>
        <position position="154"/>
    </location>
</feature>
<dbReference type="PROSITE" id="PS01075">
    <property type="entry name" value="ACETATE_KINASE_1"/>
    <property type="match status" value="1"/>
</dbReference>
<evidence type="ECO:0000313" key="11">
    <source>
        <dbReference type="EMBL" id="TYC54320.1"/>
    </source>
</evidence>
<comment type="cofactor">
    <cofactor evidence="9">
        <name>Mg(2+)</name>
        <dbReference type="ChEBI" id="CHEBI:18420"/>
    </cofactor>
    <cofactor evidence="9">
        <name>Mn(2+)</name>
        <dbReference type="ChEBI" id="CHEBI:29035"/>
    </cofactor>
    <text evidence="9">Mg(2+). Can also accept Mn(2+).</text>
</comment>
<dbReference type="GO" id="GO:0000287">
    <property type="term" value="F:magnesium ion binding"/>
    <property type="evidence" value="ECO:0007669"/>
    <property type="project" value="UniProtKB-UniRule"/>
</dbReference>
<reference evidence="11 12" key="1">
    <citation type="submission" date="2019-01" db="EMBL/GenBank/DDBJ databases">
        <title>Zoogloea oleivorans genome sequencing and assembly.</title>
        <authorList>
            <person name="Tancsics A."/>
            <person name="Farkas M."/>
            <person name="Kriszt B."/>
            <person name="Maroti G."/>
            <person name="Horvath B."/>
        </authorList>
    </citation>
    <scope>NUCLEOTIDE SEQUENCE [LARGE SCALE GENOMIC DNA]</scope>
    <source>
        <strain evidence="11 12">Buc</strain>
    </source>
</reference>